<dbReference type="Proteomes" id="UP000549616">
    <property type="component" value="Unassembled WGS sequence"/>
</dbReference>
<sequence length="136" mass="13803">MHGLAGQYVPAAFVGFQGGEAPLGEPEGTCPGALPAEQDARTYVQAGQSSDRHRFPVACDLGAVNPFPSGATGDAWLAAAVCFAGNAPQNGSARIADVTITDGRAVAAIPVTKFVPDDIRTHLEEVACARSVAPSG</sequence>
<dbReference type="AlphaFoldDB" id="A0A853B7N2"/>
<gene>
    <name evidence="1" type="ORF">HNR02_004626</name>
</gene>
<keyword evidence="2" id="KW-1185">Reference proteome</keyword>
<comment type="caution">
    <text evidence="1">The sequence shown here is derived from an EMBL/GenBank/DDBJ whole genome shotgun (WGS) entry which is preliminary data.</text>
</comment>
<name>A0A853B7N2_9PSEU</name>
<dbReference type="EMBL" id="JACCFK010000001">
    <property type="protein sequence ID" value="NYI91303.1"/>
    <property type="molecule type" value="Genomic_DNA"/>
</dbReference>
<dbReference type="RefSeq" id="WP_179775212.1">
    <property type="nucleotide sequence ID" value="NZ_JACCFK010000001.1"/>
</dbReference>
<accession>A0A853B7N2</accession>
<proteinExistence type="predicted"/>
<reference evidence="1 2" key="1">
    <citation type="submission" date="2020-07" db="EMBL/GenBank/DDBJ databases">
        <title>Sequencing the genomes of 1000 actinobacteria strains.</title>
        <authorList>
            <person name="Klenk H.-P."/>
        </authorList>
    </citation>
    <scope>NUCLEOTIDE SEQUENCE [LARGE SCALE GENOMIC DNA]</scope>
    <source>
        <strain evidence="1 2">DSM 104006</strain>
    </source>
</reference>
<evidence type="ECO:0000313" key="2">
    <source>
        <dbReference type="Proteomes" id="UP000549616"/>
    </source>
</evidence>
<protein>
    <submittedName>
        <fullName evidence="1">Uncharacterized protein</fullName>
    </submittedName>
</protein>
<organism evidence="1 2">
    <name type="scientific">Amycolatopsis endophytica</name>
    <dbReference type="NCBI Taxonomy" id="860233"/>
    <lineage>
        <taxon>Bacteria</taxon>
        <taxon>Bacillati</taxon>
        <taxon>Actinomycetota</taxon>
        <taxon>Actinomycetes</taxon>
        <taxon>Pseudonocardiales</taxon>
        <taxon>Pseudonocardiaceae</taxon>
        <taxon>Amycolatopsis</taxon>
    </lineage>
</organism>
<evidence type="ECO:0000313" key="1">
    <source>
        <dbReference type="EMBL" id="NYI91303.1"/>
    </source>
</evidence>